<keyword evidence="2 6" id="KW-0560">Oxidoreductase</keyword>
<dbReference type="InterPro" id="IPR015590">
    <property type="entry name" value="Aldehyde_DH_dom"/>
</dbReference>
<dbReference type="FunFam" id="3.40.605.10:FF:000007">
    <property type="entry name" value="NAD/NADP-dependent betaine aldehyde dehydrogenase"/>
    <property type="match status" value="1"/>
</dbReference>
<dbReference type="PANTHER" id="PTHR42804">
    <property type="entry name" value="ALDEHYDE DEHYDROGENASE"/>
    <property type="match status" value="1"/>
</dbReference>
<evidence type="ECO:0000256" key="6">
    <source>
        <dbReference type="RuleBase" id="RU003345"/>
    </source>
</evidence>
<proteinExistence type="inferred from homology"/>
<dbReference type="SUPFAM" id="SSF53720">
    <property type="entry name" value="ALDH-like"/>
    <property type="match status" value="1"/>
</dbReference>
<evidence type="ECO:0000256" key="4">
    <source>
        <dbReference type="ARBA" id="ARBA00049194"/>
    </source>
</evidence>
<organism evidence="8 9">
    <name type="scientific">Acrocarpospora macrocephala</name>
    <dbReference type="NCBI Taxonomy" id="150177"/>
    <lineage>
        <taxon>Bacteria</taxon>
        <taxon>Bacillati</taxon>
        <taxon>Actinomycetota</taxon>
        <taxon>Actinomycetes</taxon>
        <taxon>Streptosporangiales</taxon>
        <taxon>Streptosporangiaceae</taxon>
        <taxon>Acrocarpospora</taxon>
    </lineage>
</organism>
<dbReference type="InterPro" id="IPR016163">
    <property type="entry name" value="Ald_DH_C"/>
</dbReference>
<dbReference type="AlphaFoldDB" id="A0A5M3WQW7"/>
<dbReference type="Pfam" id="PF00171">
    <property type="entry name" value="Aldedh"/>
    <property type="match status" value="1"/>
</dbReference>
<comment type="similarity">
    <text evidence="1 6">Belongs to the aldehyde dehydrogenase family.</text>
</comment>
<dbReference type="CDD" id="cd07139">
    <property type="entry name" value="ALDH_AldA-Rv0768"/>
    <property type="match status" value="1"/>
</dbReference>
<comment type="caution">
    <text evidence="8">The sequence shown here is derived from an EMBL/GenBank/DDBJ whole genome shotgun (WGS) entry which is preliminary data.</text>
</comment>
<dbReference type="RefSeq" id="WP_155356285.1">
    <property type="nucleotide sequence ID" value="NZ_BAAAHL010000056.1"/>
</dbReference>
<evidence type="ECO:0000259" key="7">
    <source>
        <dbReference type="Pfam" id="PF00171"/>
    </source>
</evidence>
<feature type="domain" description="Aldehyde dehydrogenase" evidence="7">
    <location>
        <begin position="13"/>
        <end position="474"/>
    </location>
</feature>
<dbReference type="InterPro" id="IPR016161">
    <property type="entry name" value="Ald_DH/histidinol_DH"/>
</dbReference>
<sequence>MLQHDTLFIGGDWVAPASTGTIEVISPHTEEIIARVPDGTPADMDRAVAAARTAFDHGPWPRMTMPERAAVVARLAEVYAARQAEIADIITLEMGSPITFSQLAQAPQPLGMLQYFAQLGQTFEVEDQRPGMFGPVTVRREPVGVVAAIVPWNVPQFVIMTKLAPALIAGCTVVIKPAPETPLDGYLLGEMIKEAGIPDGVVSIVAAGREAGEHLVAHPGVDKVAFTGSTAAGRRIGAICGEQLKRCSLELGGKSAAIILDDCDLPSAMGFLSIASLLNSGQACVAQTRILASHSRYDEVVQAVAEMVTGQTVGDPGDPATAIGPMVAKRQQERVENYIRIGLDEGAKAVVGGLDRPFDRGWYVSPTVFANAANDMRIAREEIFGPVLTVIPYDDEADAVRIANDSDYGLSGSVWTADADHGMDVARRVRTGTYGVNMMNTMEPGTPFGGYKASGLGRELGPEGLAAYLEYKSIARLG</sequence>
<dbReference type="FunFam" id="3.40.309.10:FF:000009">
    <property type="entry name" value="Aldehyde dehydrogenase A"/>
    <property type="match status" value="1"/>
</dbReference>
<dbReference type="PROSITE" id="PS00687">
    <property type="entry name" value="ALDEHYDE_DEHYDR_GLU"/>
    <property type="match status" value="1"/>
</dbReference>
<dbReference type="Gene3D" id="3.40.605.10">
    <property type="entry name" value="Aldehyde Dehydrogenase, Chain A, domain 1"/>
    <property type="match status" value="1"/>
</dbReference>
<accession>A0A5M3WQW7</accession>
<evidence type="ECO:0000256" key="3">
    <source>
        <dbReference type="ARBA" id="ARBA00024226"/>
    </source>
</evidence>
<dbReference type="GO" id="GO:0004029">
    <property type="term" value="F:aldehyde dehydrogenase (NAD+) activity"/>
    <property type="evidence" value="ECO:0007669"/>
    <property type="project" value="UniProtKB-EC"/>
</dbReference>
<dbReference type="Gene3D" id="3.40.309.10">
    <property type="entry name" value="Aldehyde Dehydrogenase, Chain A, domain 2"/>
    <property type="match status" value="1"/>
</dbReference>
<evidence type="ECO:0000313" key="9">
    <source>
        <dbReference type="Proteomes" id="UP000331127"/>
    </source>
</evidence>
<evidence type="ECO:0000256" key="5">
    <source>
        <dbReference type="PROSITE-ProRule" id="PRU10007"/>
    </source>
</evidence>
<evidence type="ECO:0000256" key="2">
    <source>
        <dbReference type="ARBA" id="ARBA00023002"/>
    </source>
</evidence>
<dbReference type="InterPro" id="IPR029510">
    <property type="entry name" value="Ald_DH_CS_GLU"/>
</dbReference>
<name>A0A5M3WQW7_9ACTN</name>
<keyword evidence="9" id="KW-1185">Reference proteome</keyword>
<dbReference type="PROSITE" id="PS00070">
    <property type="entry name" value="ALDEHYDE_DEHYDR_CYS"/>
    <property type="match status" value="1"/>
</dbReference>
<dbReference type="EMBL" id="BLAE01000025">
    <property type="protein sequence ID" value="GES10876.1"/>
    <property type="molecule type" value="Genomic_DNA"/>
</dbReference>
<dbReference type="PANTHER" id="PTHR42804:SF1">
    <property type="entry name" value="ALDEHYDE DEHYDROGENASE-RELATED"/>
    <property type="match status" value="1"/>
</dbReference>
<feature type="active site" evidence="5">
    <location>
        <position position="250"/>
    </location>
</feature>
<dbReference type="EC" id="1.2.1.3" evidence="3"/>
<evidence type="ECO:0000256" key="1">
    <source>
        <dbReference type="ARBA" id="ARBA00009986"/>
    </source>
</evidence>
<comment type="catalytic activity">
    <reaction evidence="4">
        <text>an aldehyde + NAD(+) + H2O = a carboxylate + NADH + 2 H(+)</text>
        <dbReference type="Rhea" id="RHEA:16185"/>
        <dbReference type="ChEBI" id="CHEBI:15377"/>
        <dbReference type="ChEBI" id="CHEBI:15378"/>
        <dbReference type="ChEBI" id="CHEBI:17478"/>
        <dbReference type="ChEBI" id="CHEBI:29067"/>
        <dbReference type="ChEBI" id="CHEBI:57540"/>
        <dbReference type="ChEBI" id="CHEBI:57945"/>
        <dbReference type="EC" id="1.2.1.3"/>
    </reaction>
</comment>
<gene>
    <name evidence="8" type="ORF">Amac_044730</name>
</gene>
<protein>
    <recommendedName>
        <fullName evidence="3">aldehyde dehydrogenase (NAD(+))</fullName>
        <ecNumber evidence="3">1.2.1.3</ecNumber>
    </recommendedName>
</protein>
<dbReference type="Proteomes" id="UP000331127">
    <property type="component" value="Unassembled WGS sequence"/>
</dbReference>
<dbReference type="OrthoDB" id="6882680at2"/>
<dbReference type="InterPro" id="IPR016160">
    <property type="entry name" value="Ald_DH_CS_CYS"/>
</dbReference>
<dbReference type="InterPro" id="IPR016162">
    <property type="entry name" value="Ald_DH_N"/>
</dbReference>
<reference evidence="8 9" key="1">
    <citation type="submission" date="2019-10" db="EMBL/GenBank/DDBJ databases">
        <title>Whole genome shotgun sequence of Acrocarpospora macrocephala NBRC 16266.</title>
        <authorList>
            <person name="Ichikawa N."/>
            <person name="Kimura A."/>
            <person name="Kitahashi Y."/>
            <person name="Komaki H."/>
            <person name="Oguchi A."/>
        </authorList>
    </citation>
    <scope>NUCLEOTIDE SEQUENCE [LARGE SCALE GENOMIC DNA]</scope>
    <source>
        <strain evidence="8 9">NBRC 16266</strain>
    </source>
</reference>
<evidence type="ECO:0000313" key="8">
    <source>
        <dbReference type="EMBL" id="GES10876.1"/>
    </source>
</evidence>